<comment type="caution">
    <text evidence="6">The sequence shown here is derived from an EMBL/GenBank/DDBJ whole genome shotgun (WGS) entry which is preliminary data.</text>
</comment>
<feature type="domain" description="Erythromycin biosynthesis protein CIII-like C-terminal" evidence="4">
    <location>
        <begin position="256"/>
        <end position="403"/>
    </location>
</feature>
<proteinExistence type="inferred from homology"/>
<dbReference type="RefSeq" id="WP_274047080.1">
    <property type="nucleotide sequence ID" value="NZ_JANCPR020000047.1"/>
</dbReference>
<gene>
    <name evidence="6" type="ORF">NMN56_034060</name>
</gene>
<evidence type="ECO:0000256" key="1">
    <source>
        <dbReference type="ARBA" id="ARBA00006962"/>
    </source>
</evidence>
<evidence type="ECO:0000313" key="6">
    <source>
        <dbReference type="EMBL" id="MDJ1136880.1"/>
    </source>
</evidence>
<dbReference type="Gene3D" id="3.40.50.2000">
    <property type="entry name" value="Glycogen Phosphorylase B"/>
    <property type="match status" value="2"/>
</dbReference>
<dbReference type="CDD" id="cd03784">
    <property type="entry name" value="GT1_Gtf-like"/>
    <property type="match status" value="1"/>
</dbReference>
<dbReference type="EMBL" id="JANCPR020000047">
    <property type="protein sequence ID" value="MDJ1136880.1"/>
    <property type="molecule type" value="Genomic_DNA"/>
</dbReference>
<dbReference type="Pfam" id="PF06722">
    <property type="entry name" value="EryCIII-like_C"/>
    <property type="match status" value="1"/>
</dbReference>
<dbReference type="InterPro" id="IPR010610">
    <property type="entry name" value="EryCIII-like_C"/>
</dbReference>
<evidence type="ECO:0000313" key="7">
    <source>
        <dbReference type="Proteomes" id="UP001214441"/>
    </source>
</evidence>
<dbReference type="InterPro" id="IPR048284">
    <property type="entry name" value="EryCIII-like_N"/>
</dbReference>
<evidence type="ECO:0000259" key="5">
    <source>
        <dbReference type="Pfam" id="PF21036"/>
    </source>
</evidence>
<keyword evidence="2" id="KW-0328">Glycosyltransferase</keyword>
<reference evidence="6 7" key="1">
    <citation type="submission" date="2023-05" db="EMBL/GenBank/DDBJ databases">
        <title>Streptantibioticus silvisoli sp. nov., acidotolerant actinomycetes 1 from pine litter.</title>
        <authorList>
            <person name="Swiecimska M."/>
            <person name="Golinska P."/>
            <person name="Sangal V."/>
            <person name="Wachnowicz B."/>
            <person name="Goodfellow M."/>
        </authorList>
    </citation>
    <scope>NUCLEOTIDE SEQUENCE [LARGE SCALE GENOMIC DNA]</scope>
    <source>
        <strain evidence="6 7">DSM 42109</strain>
    </source>
</reference>
<name>A0ABT7A6A8_9ACTN</name>
<accession>A0ABT7A6A8</accession>
<evidence type="ECO:0000259" key="4">
    <source>
        <dbReference type="Pfam" id="PF06722"/>
    </source>
</evidence>
<evidence type="ECO:0000256" key="2">
    <source>
        <dbReference type="ARBA" id="ARBA00022676"/>
    </source>
</evidence>
<evidence type="ECO:0000256" key="3">
    <source>
        <dbReference type="ARBA" id="ARBA00022679"/>
    </source>
</evidence>
<dbReference type="PANTHER" id="PTHR48050">
    <property type="entry name" value="STEROL 3-BETA-GLUCOSYLTRANSFERASE"/>
    <property type="match status" value="1"/>
</dbReference>
<keyword evidence="3" id="KW-0808">Transferase</keyword>
<sequence length="416" mass="44714">MRILFTTFPWKSHYWTMVPTIWACRAAGHEVIVASTPSLIGTITGSGVPAAAVGRDIDLPEIARSRRLAAWHDHERWPADYPAHPERLTDGQRDVLAGLAELQVAMAEAMVGGLVSLARRWRPDLVVHNTVTLAGPVAAEVMEVPSVSHHWGGPGLHQIEMRGLGTEPLPAYARLFERYETPVRTAPGLWIDMCPPSLQLPTSCPRAVVGYVPYNGTGQAPDWAPRPSERPRVCVTWGETTMRLLGQDGLRMFRAAVDAVAGLDAELVIATTEDQRAALGELPPGARVLTSVPLHLIAPTCHAVVHHAGSGTLLTSARAGVPQLTITRRPEPTLAGERLVGVGAGRHLRHDELAGNDAATEVIRADVEKLLTEPAYRKAAERLREEMARQPGPAAVVPVLETLADGTEVPVGASIG</sequence>
<dbReference type="Proteomes" id="UP001214441">
    <property type="component" value="Unassembled WGS sequence"/>
</dbReference>
<comment type="similarity">
    <text evidence="1">Belongs to the glycosyltransferase 28 family.</text>
</comment>
<dbReference type="InterPro" id="IPR050426">
    <property type="entry name" value="Glycosyltransferase_28"/>
</dbReference>
<dbReference type="InterPro" id="IPR002213">
    <property type="entry name" value="UDP_glucos_trans"/>
</dbReference>
<dbReference type="SUPFAM" id="SSF53756">
    <property type="entry name" value="UDP-Glycosyltransferase/glycogen phosphorylase"/>
    <property type="match status" value="1"/>
</dbReference>
<organism evidence="6 7">
    <name type="scientific">Streptomyces iconiensis</name>
    <dbReference type="NCBI Taxonomy" id="1384038"/>
    <lineage>
        <taxon>Bacteria</taxon>
        <taxon>Bacillati</taxon>
        <taxon>Actinomycetota</taxon>
        <taxon>Actinomycetes</taxon>
        <taxon>Kitasatosporales</taxon>
        <taxon>Streptomycetaceae</taxon>
        <taxon>Streptomyces</taxon>
    </lineage>
</organism>
<dbReference type="Pfam" id="PF21036">
    <property type="entry name" value="EryCIII-like_N"/>
    <property type="match status" value="1"/>
</dbReference>
<dbReference type="PANTHER" id="PTHR48050:SF13">
    <property type="entry name" value="STEROL 3-BETA-GLUCOSYLTRANSFERASE UGT80A2"/>
    <property type="match status" value="1"/>
</dbReference>
<keyword evidence="7" id="KW-1185">Reference proteome</keyword>
<feature type="domain" description="Erythromycin biosynthesis protein CIII-like N-terminal" evidence="5">
    <location>
        <begin position="22"/>
        <end position="238"/>
    </location>
</feature>
<protein>
    <submittedName>
        <fullName evidence="6">DUF1205 domain-containing protein</fullName>
    </submittedName>
</protein>